<dbReference type="Proteomes" id="UP000000611">
    <property type="component" value="Chromosome"/>
</dbReference>
<dbReference type="GO" id="GO:0006168">
    <property type="term" value="P:adenine salvage"/>
    <property type="evidence" value="ECO:0007669"/>
    <property type="project" value="InterPro"/>
</dbReference>
<comment type="similarity">
    <text evidence="5 12">Belongs to the purine/pyrimidine phosphoribosyltransferase family.</text>
</comment>
<dbReference type="EMBL" id="CP000976">
    <property type="protein sequence ID" value="ACH93705.1"/>
    <property type="molecule type" value="Genomic_DNA"/>
</dbReference>
<keyword evidence="15" id="KW-1185">Reference proteome</keyword>
<dbReference type="EC" id="2.4.2.7" evidence="7 12"/>
<sequence>MIFLILMENLMIDKMGYYDRFIMKVPNFPKEGILFYDISNVLLQAEAYKSLLEDAHALYSSKEIDCIAAIESRGYLIGAPLALKMNLPLLLIRKGGKLPRQVLREEYELEYGLGSIEIHKDDIKQHTKILLVDDILATGGTIRAAVRLLERAGGVISDIFCFIELVSIRGRDILGEYNVNSLVRYP</sequence>
<comment type="subcellular location">
    <subcellularLocation>
        <location evidence="3 12">Cytoplasm</location>
    </subcellularLocation>
</comment>
<dbReference type="InterPro" id="IPR000836">
    <property type="entry name" value="PRTase_dom"/>
</dbReference>
<dbReference type="PANTHER" id="PTHR32315">
    <property type="entry name" value="ADENINE PHOSPHORIBOSYLTRANSFERASE"/>
    <property type="match status" value="1"/>
</dbReference>
<dbReference type="HAMAP" id="MF_00004">
    <property type="entry name" value="Aden_phosphoribosyltr"/>
    <property type="match status" value="1"/>
</dbReference>
<dbReference type="KEGG" id="bdu:BDU_782"/>
<dbReference type="InterPro" id="IPR005764">
    <property type="entry name" value="Ade_phspho_trans"/>
</dbReference>
<dbReference type="InterPro" id="IPR050054">
    <property type="entry name" value="UPRTase/APRTase"/>
</dbReference>
<evidence type="ECO:0000313" key="14">
    <source>
        <dbReference type="EMBL" id="ACH93705.1"/>
    </source>
</evidence>
<organism evidence="14 15">
    <name type="scientific">Borrelia duttonii (strain Ly)</name>
    <dbReference type="NCBI Taxonomy" id="412419"/>
    <lineage>
        <taxon>Bacteria</taxon>
        <taxon>Pseudomonadati</taxon>
        <taxon>Spirochaetota</taxon>
        <taxon>Spirochaetia</taxon>
        <taxon>Spirochaetales</taxon>
        <taxon>Borreliaceae</taxon>
        <taxon>Borrelia</taxon>
    </lineage>
</organism>
<dbReference type="AlphaFoldDB" id="B5RMW9"/>
<dbReference type="STRING" id="412419.BDU_782"/>
<dbReference type="GO" id="GO:0006166">
    <property type="term" value="P:purine ribonucleoside salvage"/>
    <property type="evidence" value="ECO:0007669"/>
    <property type="project" value="UniProtKB-KW"/>
</dbReference>
<dbReference type="HOGENOM" id="CLU_063339_3_3_12"/>
<evidence type="ECO:0000256" key="1">
    <source>
        <dbReference type="ARBA" id="ARBA00000868"/>
    </source>
</evidence>
<keyword evidence="11 12" id="KW-0660">Purine salvage</keyword>
<dbReference type="Gene3D" id="3.40.50.2020">
    <property type="match status" value="1"/>
</dbReference>
<evidence type="ECO:0000256" key="3">
    <source>
        <dbReference type="ARBA" id="ARBA00004496"/>
    </source>
</evidence>
<evidence type="ECO:0000256" key="12">
    <source>
        <dbReference type="HAMAP-Rule" id="MF_00004"/>
    </source>
</evidence>
<dbReference type="UniPathway" id="UPA00588">
    <property type="reaction ID" value="UER00646"/>
</dbReference>
<proteinExistence type="inferred from homology"/>
<dbReference type="OrthoDB" id="9803963at2"/>
<dbReference type="GO" id="GO:0003999">
    <property type="term" value="F:adenine phosphoribosyltransferase activity"/>
    <property type="evidence" value="ECO:0007669"/>
    <property type="project" value="UniProtKB-UniRule"/>
</dbReference>
<keyword evidence="10 12" id="KW-0808">Transferase</keyword>
<dbReference type="PANTHER" id="PTHR32315:SF3">
    <property type="entry name" value="ADENINE PHOSPHORIBOSYLTRANSFERASE"/>
    <property type="match status" value="1"/>
</dbReference>
<protein>
    <recommendedName>
        <fullName evidence="7 12">Adenine phosphoribosyltransferase</fullName>
        <shortName evidence="12">APRT</shortName>
        <ecNumber evidence="7 12">2.4.2.7</ecNumber>
    </recommendedName>
</protein>
<evidence type="ECO:0000256" key="6">
    <source>
        <dbReference type="ARBA" id="ARBA00011738"/>
    </source>
</evidence>
<gene>
    <name evidence="12 14" type="primary">apt</name>
    <name evidence="14" type="ordered locus">BDU_782</name>
</gene>
<evidence type="ECO:0000256" key="2">
    <source>
        <dbReference type="ARBA" id="ARBA00003968"/>
    </source>
</evidence>
<comment type="function">
    <text evidence="2 12">Catalyzes a salvage reaction resulting in the formation of AMP, that is energically less costly than de novo synthesis.</text>
</comment>
<comment type="subunit">
    <text evidence="6 12">Homodimer.</text>
</comment>
<dbReference type="CDD" id="cd06223">
    <property type="entry name" value="PRTases_typeI"/>
    <property type="match status" value="1"/>
</dbReference>
<dbReference type="SUPFAM" id="SSF53271">
    <property type="entry name" value="PRTase-like"/>
    <property type="match status" value="1"/>
</dbReference>
<dbReference type="GO" id="GO:0044209">
    <property type="term" value="P:AMP salvage"/>
    <property type="evidence" value="ECO:0007669"/>
    <property type="project" value="UniProtKB-UniRule"/>
</dbReference>
<evidence type="ECO:0000256" key="8">
    <source>
        <dbReference type="ARBA" id="ARBA00022490"/>
    </source>
</evidence>
<evidence type="ECO:0000256" key="7">
    <source>
        <dbReference type="ARBA" id="ARBA00011893"/>
    </source>
</evidence>
<dbReference type="GO" id="GO:0016208">
    <property type="term" value="F:AMP binding"/>
    <property type="evidence" value="ECO:0007669"/>
    <property type="project" value="TreeGrafter"/>
</dbReference>
<reference evidence="14 15" key="1">
    <citation type="journal article" date="2008" name="PLoS Genet.">
        <title>The genome of Borrelia recurrentis, the agent of deadly louse-borne relapsing fever, is a degraded subset of tick-borne Borrelia duttonii.</title>
        <authorList>
            <person name="Lescot M."/>
            <person name="Audic S."/>
            <person name="Robert C."/>
            <person name="Nguyen T.T."/>
            <person name="Blanc G."/>
            <person name="Cutler S.J."/>
            <person name="Wincker P."/>
            <person name="Couloux A."/>
            <person name="Claverie J.-M."/>
            <person name="Raoult D."/>
            <person name="Drancourt M."/>
        </authorList>
    </citation>
    <scope>NUCLEOTIDE SEQUENCE [LARGE SCALE GENOMIC DNA]</scope>
    <source>
        <strain evidence="14 15">Ly</strain>
    </source>
</reference>
<comment type="pathway">
    <text evidence="4 12">Purine metabolism; AMP biosynthesis via salvage pathway; AMP from adenine: step 1/1.</text>
</comment>
<feature type="domain" description="Phosphoribosyltransferase" evidence="13">
    <location>
        <begin position="50"/>
        <end position="154"/>
    </location>
</feature>
<comment type="catalytic activity">
    <reaction evidence="1 12">
        <text>AMP + diphosphate = 5-phospho-alpha-D-ribose 1-diphosphate + adenine</text>
        <dbReference type="Rhea" id="RHEA:16609"/>
        <dbReference type="ChEBI" id="CHEBI:16708"/>
        <dbReference type="ChEBI" id="CHEBI:33019"/>
        <dbReference type="ChEBI" id="CHEBI:58017"/>
        <dbReference type="ChEBI" id="CHEBI:456215"/>
        <dbReference type="EC" id="2.4.2.7"/>
    </reaction>
</comment>
<dbReference type="eggNOG" id="COG0503">
    <property type="taxonomic scope" value="Bacteria"/>
</dbReference>
<evidence type="ECO:0000256" key="11">
    <source>
        <dbReference type="ARBA" id="ARBA00022726"/>
    </source>
</evidence>
<dbReference type="NCBIfam" id="NF002636">
    <property type="entry name" value="PRK02304.1-5"/>
    <property type="match status" value="1"/>
</dbReference>
<evidence type="ECO:0000256" key="9">
    <source>
        <dbReference type="ARBA" id="ARBA00022676"/>
    </source>
</evidence>
<evidence type="ECO:0000256" key="4">
    <source>
        <dbReference type="ARBA" id="ARBA00004659"/>
    </source>
</evidence>
<evidence type="ECO:0000259" key="13">
    <source>
        <dbReference type="Pfam" id="PF00156"/>
    </source>
</evidence>
<accession>B5RMW9</accession>
<evidence type="ECO:0000256" key="5">
    <source>
        <dbReference type="ARBA" id="ARBA00008391"/>
    </source>
</evidence>
<dbReference type="GO" id="GO:0005737">
    <property type="term" value="C:cytoplasm"/>
    <property type="evidence" value="ECO:0007669"/>
    <property type="project" value="UniProtKB-SubCell"/>
</dbReference>
<name>B5RMW9_BORDL</name>
<evidence type="ECO:0000256" key="10">
    <source>
        <dbReference type="ARBA" id="ARBA00022679"/>
    </source>
</evidence>
<dbReference type="Pfam" id="PF00156">
    <property type="entry name" value="Pribosyltran"/>
    <property type="match status" value="1"/>
</dbReference>
<dbReference type="InterPro" id="IPR029057">
    <property type="entry name" value="PRTase-like"/>
</dbReference>
<dbReference type="GO" id="GO:0002055">
    <property type="term" value="F:adenine binding"/>
    <property type="evidence" value="ECO:0007669"/>
    <property type="project" value="TreeGrafter"/>
</dbReference>
<evidence type="ECO:0000313" key="15">
    <source>
        <dbReference type="Proteomes" id="UP000000611"/>
    </source>
</evidence>
<keyword evidence="9 12" id="KW-0328">Glycosyltransferase</keyword>
<keyword evidence="8 12" id="KW-0963">Cytoplasm</keyword>
<dbReference type="FunFam" id="3.40.50.2020:FF:000004">
    <property type="entry name" value="Adenine phosphoribosyltransferase"/>
    <property type="match status" value="1"/>
</dbReference>